<dbReference type="Proteomes" id="UP000673691">
    <property type="component" value="Unassembled WGS sequence"/>
</dbReference>
<proteinExistence type="inferred from homology"/>
<evidence type="ECO:0000256" key="2">
    <source>
        <dbReference type="ARBA" id="ARBA00004496"/>
    </source>
</evidence>
<dbReference type="OrthoDB" id="293823at2759"/>
<dbReference type="GO" id="GO:0006355">
    <property type="term" value="P:regulation of DNA-templated transcription"/>
    <property type="evidence" value="ECO:0007669"/>
    <property type="project" value="InterPro"/>
</dbReference>
<keyword evidence="12" id="KW-1185">Reference proteome</keyword>
<accession>A0A8H7ZWM2</accession>
<keyword evidence="8" id="KW-0539">Nucleus</keyword>
<dbReference type="GO" id="GO:0005634">
    <property type="term" value="C:nucleus"/>
    <property type="evidence" value="ECO:0007669"/>
    <property type="project" value="UniProtKB-SubCell"/>
</dbReference>
<name>A0A8H7ZWM2_9FUNG</name>
<evidence type="ECO:0000256" key="1">
    <source>
        <dbReference type="ARBA" id="ARBA00004123"/>
    </source>
</evidence>
<evidence type="ECO:0000313" key="12">
    <source>
        <dbReference type="Proteomes" id="UP000673691"/>
    </source>
</evidence>
<keyword evidence="9" id="KW-0175">Coiled coil</keyword>
<evidence type="ECO:0000256" key="4">
    <source>
        <dbReference type="ARBA" id="ARBA00022490"/>
    </source>
</evidence>
<evidence type="ECO:0000313" key="11">
    <source>
        <dbReference type="EMBL" id="KAG5460579.1"/>
    </source>
</evidence>
<sequence>MEKFKHCEKDVKIKPYSKEGLNMREKIDPKEVDRRELIEWIAARIANLKLQIEKLEAEAEQLTNMTRKGRKDVGKMERFAAVERHIEHERWHVGRLELINRLLENCTVDTEKV</sequence>
<keyword evidence="6" id="KW-0805">Transcription regulation</keyword>
<evidence type="ECO:0000256" key="3">
    <source>
        <dbReference type="ARBA" id="ARBA00007682"/>
    </source>
</evidence>
<dbReference type="Pfam" id="PF04065">
    <property type="entry name" value="Not3"/>
    <property type="match status" value="1"/>
</dbReference>
<keyword evidence="5" id="KW-0678">Repressor</keyword>
<feature type="domain" description="CCR4-Not complex component Not N-terminal" evidence="10">
    <location>
        <begin position="1"/>
        <end position="113"/>
    </location>
</feature>
<protein>
    <submittedName>
        <fullName evidence="11">CCR4-Not complex component, Not N-terminal domain-containing protein</fullName>
    </submittedName>
</protein>
<dbReference type="EMBL" id="JAEFCI010005017">
    <property type="protein sequence ID" value="KAG5460579.1"/>
    <property type="molecule type" value="Genomic_DNA"/>
</dbReference>
<gene>
    <name evidence="11" type="ORF">BJ554DRAFT_7355</name>
</gene>
<keyword evidence="4" id="KW-0963">Cytoplasm</keyword>
<dbReference type="GO" id="GO:0005737">
    <property type="term" value="C:cytoplasm"/>
    <property type="evidence" value="ECO:0007669"/>
    <property type="project" value="UniProtKB-SubCell"/>
</dbReference>
<evidence type="ECO:0000256" key="9">
    <source>
        <dbReference type="SAM" id="Coils"/>
    </source>
</evidence>
<comment type="caution">
    <text evidence="11">The sequence shown here is derived from an EMBL/GenBank/DDBJ whole genome shotgun (WGS) entry which is preliminary data.</text>
</comment>
<evidence type="ECO:0000259" key="10">
    <source>
        <dbReference type="Pfam" id="PF04065"/>
    </source>
</evidence>
<evidence type="ECO:0000256" key="8">
    <source>
        <dbReference type="ARBA" id="ARBA00023242"/>
    </source>
</evidence>
<reference evidence="11 12" key="1">
    <citation type="journal article" name="Sci. Rep.">
        <title>Genome-scale phylogenetic analyses confirm Olpidium as the closest living zoosporic fungus to the non-flagellated, terrestrial fungi.</title>
        <authorList>
            <person name="Chang Y."/>
            <person name="Rochon D."/>
            <person name="Sekimoto S."/>
            <person name="Wang Y."/>
            <person name="Chovatia M."/>
            <person name="Sandor L."/>
            <person name="Salamov A."/>
            <person name="Grigoriev I.V."/>
            <person name="Stajich J.E."/>
            <person name="Spatafora J.W."/>
        </authorList>
    </citation>
    <scope>NUCLEOTIDE SEQUENCE [LARGE SCALE GENOMIC DNA]</scope>
    <source>
        <strain evidence="11">S191</strain>
    </source>
</reference>
<comment type="subcellular location">
    <subcellularLocation>
        <location evidence="2">Cytoplasm</location>
    </subcellularLocation>
    <subcellularLocation>
        <location evidence="1">Nucleus</location>
    </subcellularLocation>
</comment>
<feature type="coiled-coil region" evidence="9">
    <location>
        <begin position="38"/>
        <end position="72"/>
    </location>
</feature>
<evidence type="ECO:0000256" key="5">
    <source>
        <dbReference type="ARBA" id="ARBA00022491"/>
    </source>
</evidence>
<dbReference type="GO" id="GO:0030015">
    <property type="term" value="C:CCR4-NOT core complex"/>
    <property type="evidence" value="ECO:0007669"/>
    <property type="project" value="InterPro"/>
</dbReference>
<keyword evidence="7" id="KW-0804">Transcription</keyword>
<organism evidence="11 12">
    <name type="scientific">Olpidium bornovanus</name>
    <dbReference type="NCBI Taxonomy" id="278681"/>
    <lineage>
        <taxon>Eukaryota</taxon>
        <taxon>Fungi</taxon>
        <taxon>Fungi incertae sedis</taxon>
        <taxon>Olpidiomycota</taxon>
        <taxon>Olpidiomycotina</taxon>
        <taxon>Olpidiomycetes</taxon>
        <taxon>Olpidiales</taxon>
        <taxon>Olpidiaceae</taxon>
        <taxon>Olpidium</taxon>
    </lineage>
</organism>
<evidence type="ECO:0000256" key="7">
    <source>
        <dbReference type="ARBA" id="ARBA00023163"/>
    </source>
</evidence>
<comment type="similarity">
    <text evidence="3">Belongs to the CNOT2/3/5 family.</text>
</comment>
<dbReference type="InterPro" id="IPR040168">
    <property type="entry name" value="Not2/3/5"/>
</dbReference>
<dbReference type="AlphaFoldDB" id="A0A8H7ZWM2"/>
<evidence type="ECO:0000256" key="6">
    <source>
        <dbReference type="ARBA" id="ARBA00023015"/>
    </source>
</evidence>
<dbReference type="InterPro" id="IPR007207">
    <property type="entry name" value="Not_N"/>
</dbReference>
<dbReference type="PANTHER" id="PTHR23326">
    <property type="entry name" value="CCR4 NOT-RELATED"/>
    <property type="match status" value="1"/>
</dbReference>